<organism evidence="12 13">
    <name type="scientific">Bodo saltans</name>
    <name type="common">Flagellated protozoan</name>
    <dbReference type="NCBI Taxonomy" id="75058"/>
    <lineage>
        <taxon>Eukaryota</taxon>
        <taxon>Discoba</taxon>
        <taxon>Euglenozoa</taxon>
        <taxon>Kinetoplastea</taxon>
        <taxon>Metakinetoplastina</taxon>
        <taxon>Eubodonida</taxon>
        <taxon>Bodonidae</taxon>
        <taxon>Bodo</taxon>
    </lineage>
</organism>
<evidence type="ECO:0000256" key="9">
    <source>
        <dbReference type="SAM" id="Phobius"/>
    </source>
</evidence>
<dbReference type="Pfam" id="PF00005">
    <property type="entry name" value="ABC_tran"/>
    <property type="match status" value="1"/>
</dbReference>
<dbReference type="GO" id="GO:0140359">
    <property type="term" value="F:ABC-type transporter activity"/>
    <property type="evidence" value="ECO:0007669"/>
    <property type="project" value="InterPro"/>
</dbReference>
<dbReference type="InterPro" id="IPR017871">
    <property type="entry name" value="ABC_transporter-like_CS"/>
</dbReference>
<feature type="region of interest" description="Disordered" evidence="8">
    <location>
        <begin position="562"/>
        <end position="603"/>
    </location>
</feature>
<dbReference type="InterPro" id="IPR011527">
    <property type="entry name" value="ABC1_TM_dom"/>
</dbReference>
<dbReference type="CDD" id="cd18579">
    <property type="entry name" value="ABC_6TM_ABCC_D1"/>
    <property type="match status" value="1"/>
</dbReference>
<sequence length="987" mass="107699">MTTATNQQAQGDQQLPSKHKPSRSEEEDAYLPTRLVFGWVLPLLSRGMQRTKERDEQMQAAIANPSDANPNTTAAALPMTDNPLQTSDLLSLHSDIESGEAYRQFRAAWIAELQRVGYKLQSTDFNAMPSSPTSSSPSSDEGREQPSLYRALLIANRLFLFFFQRIWDLCGPLRFHTAKPLPRPLDCQSTRSYRIRCSAFAQPCVASDALLFAIFCEVDDRIFRPDESCTNVYGICVGRCDSTHRTGEYHFWQPTCPCVPSRPPAHAWRLCSCHLRQVAAPVASPRTGRVDHADALEDTFKFFEMYQYFHWLWIAPLQVIASLVCLYIFIGWAGVISIGVMVIAMPIQSGALQKVAEAQGAVSASADVRQGLLREIVRGIRIIKFMGLESHMSDRMHATRSVEERNFDRVYSWKCVTDVLGTFSPMVVTLVVFIAAWLLGNPVNSDSVFSTMVMLQLLRTPVMALSGALAKLDTPVMALSGALAKLDEVRVSVKRIQDFLLFDERPPNASAIPASGESTTVVDPTAFPFSPQEAAPNPLVPVIKGEGGGGGDDDVMEFTTTVNNNNQGDDSQASPAQSAFETPRGFPLSSGGGPSADTPSLVINSSKITPTSKTSAISLTNVSILKESGDQLVPVMQDVSLEFPRGSLTVIYGPTGSGKSLILKAILREVLLHPNSVVEINADNTDNQKRGSWLGDSANAAGTPPSATTDNRGLIAYASQDAYLRRGTVRDNVLFGAPYDAARFDAVAACSQLVSDLKIMDKGDQTQLTDRGANLSGGQRQRIAVARAAYADSSIVLLDDPLSALDPLVGRKLAHECISDWMGKRTRVLVTNQVDMLLLADQIVITKDLRVAFSGTWKELQDTASEEVRGIFPEDARVTLFGETRVSKKFAAAGVLARMAVGGVAHDSIEPVPIEVDAGAQPNSRKPSLKRFVSSFKFRIATKFTAMARKRSNLDVFRATADMSEKDKAVLENALKALFESKSIVFN</sequence>
<proteinExistence type="predicted"/>
<keyword evidence="5" id="KW-0067">ATP-binding</keyword>
<feature type="compositionally biased region" description="Polar residues" evidence="8">
    <location>
        <begin position="562"/>
        <end position="580"/>
    </location>
</feature>
<dbReference type="Gene3D" id="3.40.50.300">
    <property type="entry name" value="P-loop containing nucleotide triphosphate hydrolases"/>
    <property type="match status" value="1"/>
</dbReference>
<dbReference type="GO" id="GO:0005524">
    <property type="term" value="F:ATP binding"/>
    <property type="evidence" value="ECO:0007669"/>
    <property type="project" value="UniProtKB-KW"/>
</dbReference>
<evidence type="ECO:0000259" key="11">
    <source>
        <dbReference type="PROSITE" id="PS50929"/>
    </source>
</evidence>
<dbReference type="OrthoDB" id="6500128at2759"/>
<evidence type="ECO:0000259" key="10">
    <source>
        <dbReference type="PROSITE" id="PS50893"/>
    </source>
</evidence>
<dbReference type="InterPro" id="IPR003439">
    <property type="entry name" value="ABC_transporter-like_ATP-bd"/>
</dbReference>
<dbReference type="Pfam" id="PF00664">
    <property type="entry name" value="ABC_membrane"/>
    <property type="match status" value="1"/>
</dbReference>
<evidence type="ECO:0000256" key="4">
    <source>
        <dbReference type="ARBA" id="ARBA00022741"/>
    </source>
</evidence>
<dbReference type="InterPro" id="IPR027417">
    <property type="entry name" value="P-loop_NTPase"/>
</dbReference>
<feature type="domain" description="ABC transmembrane type-1" evidence="11">
    <location>
        <begin position="297"/>
        <end position="474"/>
    </location>
</feature>
<feature type="region of interest" description="Disordered" evidence="8">
    <location>
        <begin position="124"/>
        <end position="143"/>
    </location>
</feature>
<dbReference type="PROSITE" id="PS00211">
    <property type="entry name" value="ABC_TRANSPORTER_1"/>
    <property type="match status" value="1"/>
</dbReference>
<dbReference type="CDD" id="cd03250">
    <property type="entry name" value="ABCC_MRP_domain1"/>
    <property type="match status" value="1"/>
</dbReference>
<evidence type="ECO:0000313" key="12">
    <source>
        <dbReference type="EMBL" id="CUG93159.1"/>
    </source>
</evidence>
<dbReference type="GO" id="GO:0016887">
    <property type="term" value="F:ATP hydrolysis activity"/>
    <property type="evidence" value="ECO:0007669"/>
    <property type="project" value="InterPro"/>
</dbReference>
<dbReference type="SUPFAM" id="SSF52540">
    <property type="entry name" value="P-loop containing nucleoside triphosphate hydrolases"/>
    <property type="match status" value="1"/>
</dbReference>
<evidence type="ECO:0000256" key="3">
    <source>
        <dbReference type="ARBA" id="ARBA00022692"/>
    </source>
</evidence>
<feature type="compositionally biased region" description="Low complexity" evidence="8">
    <location>
        <begin position="129"/>
        <end position="139"/>
    </location>
</feature>
<evidence type="ECO:0000256" key="2">
    <source>
        <dbReference type="ARBA" id="ARBA00022448"/>
    </source>
</evidence>
<dbReference type="Gene3D" id="1.20.1560.10">
    <property type="entry name" value="ABC transporter type 1, transmembrane domain"/>
    <property type="match status" value="1"/>
</dbReference>
<comment type="subcellular location">
    <subcellularLocation>
        <location evidence="1">Membrane</location>
        <topology evidence="1">Multi-pass membrane protein</topology>
    </subcellularLocation>
</comment>
<dbReference type="GO" id="GO:0016020">
    <property type="term" value="C:membrane"/>
    <property type="evidence" value="ECO:0007669"/>
    <property type="project" value="UniProtKB-SubCell"/>
</dbReference>
<feature type="non-terminal residue" evidence="12">
    <location>
        <position position="987"/>
    </location>
</feature>
<dbReference type="AlphaFoldDB" id="A0A0S4JT48"/>
<keyword evidence="13" id="KW-1185">Reference proteome</keyword>
<dbReference type="EMBL" id="CYKH01002126">
    <property type="protein sequence ID" value="CUG93159.1"/>
    <property type="molecule type" value="Genomic_DNA"/>
</dbReference>
<dbReference type="PANTHER" id="PTHR24223">
    <property type="entry name" value="ATP-BINDING CASSETTE SUB-FAMILY C"/>
    <property type="match status" value="1"/>
</dbReference>
<feature type="region of interest" description="Disordered" evidence="8">
    <location>
        <begin position="683"/>
        <end position="710"/>
    </location>
</feature>
<feature type="domain" description="ABC transporter" evidence="10">
    <location>
        <begin position="617"/>
        <end position="873"/>
    </location>
</feature>
<feature type="compositionally biased region" description="Polar residues" evidence="8">
    <location>
        <begin position="1"/>
        <end position="16"/>
    </location>
</feature>
<keyword evidence="2" id="KW-0813">Transport</keyword>
<keyword evidence="7 9" id="KW-0472">Membrane</keyword>
<feature type="region of interest" description="Disordered" evidence="8">
    <location>
        <begin position="1"/>
        <end position="28"/>
    </location>
</feature>
<keyword evidence="6 9" id="KW-1133">Transmembrane helix</keyword>
<evidence type="ECO:0000313" key="13">
    <source>
        <dbReference type="Proteomes" id="UP000051952"/>
    </source>
</evidence>
<dbReference type="InterPro" id="IPR044746">
    <property type="entry name" value="ABCC_6TM_D1"/>
</dbReference>
<accession>A0A0S4JT48</accession>
<dbReference type="Proteomes" id="UP000051952">
    <property type="component" value="Unassembled WGS sequence"/>
</dbReference>
<feature type="transmembrane region" description="Helical" evidence="9">
    <location>
        <begin position="311"/>
        <end position="344"/>
    </location>
</feature>
<evidence type="ECO:0000256" key="1">
    <source>
        <dbReference type="ARBA" id="ARBA00004141"/>
    </source>
</evidence>
<dbReference type="VEuPathDB" id="TriTrypDB:BSAL_41130"/>
<name>A0A0S4JT48_BODSA</name>
<dbReference type="PROSITE" id="PS50929">
    <property type="entry name" value="ABC_TM1F"/>
    <property type="match status" value="1"/>
</dbReference>
<dbReference type="SMART" id="SM00382">
    <property type="entry name" value="AAA"/>
    <property type="match status" value="1"/>
</dbReference>
<feature type="region of interest" description="Disordered" evidence="8">
    <location>
        <begin position="50"/>
        <end position="77"/>
    </location>
</feature>
<evidence type="ECO:0000256" key="7">
    <source>
        <dbReference type="ARBA" id="ARBA00023136"/>
    </source>
</evidence>
<feature type="transmembrane region" description="Helical" evidence="9">
    <location>
        <begin position="419"/>
        <end position="440"/>
    </location>
</feature>
<keyword evidence="4" id="KW-0547">Nucleotide-binding</keyword>
<dbReference type="SUPFAM" id="SSF90123">
    <property type="entry name" value="ABC transporter transmembrane region"/>
    <property type="match status" value="1"/>
</dbReference>
<gene>
    <name evidence="12" type="ORF">BSAL_41130</name>
</gene>
<evidence type="ECO:0000256" key="6">
    <source>
        <dbReference type="ARBA" id="ARBA00022989"/>
    </source>
</evidence>
<dbReference type="PROSITE" id="PS50893">
    <property type="entry name" value="ABC_TRANSPORTER_2"/>
    <property type="match status" value="1"/>
</dbReference>
<dbReference type="InterPro" id="IPR036640">
    <property type="entry name" value="ABC1_TM_sf"/>
</dbReference>
<dbReference type="InterPro" id="IPR050173">
    <property type="entry name" value="ABC_transporter_C-like"/>
</dbReference>
<evidence type="ECO:0000256" key="5">
    <source>
        <dbReference type="ARBA" id="ARBA00022840"/>
    </source>
</evidence>
<dbReference type="InterPro" id="IPR003593">
    <property type="entry name" value="AAA+_ATPase"/>
</dbReference>
<evidence type="ECO:0000256" key="8">
    <source>
        <dbReference type="SAM" id="MobiDB-lite"/>
    </source>
</evidence>
<reference evidence="13" key="1">
    <citation type="submission" date="2015-09" db="EMBL/GenBank/DDBJ databases">
        <authorList>
            <consortium name="Pathogen Informatics"/>
        </authorList>
    </citation>
    <scope>NUCLEOTIDE SEQUENCE [LARGE SCALE GENOMIC DNA]</scope>
    <source>
        <strain evidence="13">Lake Konstanz</strain>
    </source>
</reference>
<protein>
    <submittedName>
        <fullName evidence="12">ABC transporter, putative</fullName>
    </submittedName>
</protein>
<keyword evidence="3 9" id="KW-0812">Transmembrane</keyword>